<dbReference type="STRING" id="1453498.LG45_14530"/>
<accession>A0A095SRZ7</accession>
<dbReference type="OrthoDB" id="1443487at2"/>
<comment type="caution">
    <text evidence="1">The sequence shown here is derived from an EMBL/GenBank/DDBJ whole genome shotgun (WGS) entry which is preliminary data.</text>
</comment>
<dbReference type="EMBL" id="JRHH01000005">
    <property type="protein sequence ID" value="KGD67421.1"/>
    <property type="molecule type" value="Genomic_DNA"/>
</dbReference>
<evidence type="ECO:0000313" key="2">
    <source>
        <dbReference type="Proteomes" id="UP000029554"/>
    </source>
</evidence>
<protein>
    <submittedName>
        <fullName evidence="1">Uncharacterized protein</fullName>
    </submittedName>
</protein>
<reference evidence="1 2" key="1">
    <citation type="submission" date="2014-09" db="EMBL/GenBank/DDBJ databases">
        <title>Whole Genome Shotgun of Flavobacterium aquatile LMG 4008.</title>
        <authorList>
            <person name="Gale A.N."/>
            <person name="Pipes S.E."/>
            <person name="Newman J.D."/>
        </authorList>
    </citation>
    <scope>NUCLEOTIDE SEQUENCE [LARGE SCALE GENOMIC DNA]</scope>
    <source>
        <strain evidence="1 2">LMG 4008</strain>
    </source>
</reference>
<organism evidence="1 2">
    <name type="scientific">Flavobacterium aquatile LMG 4008 = ATCC 11947</name>
    <dbReference type="NCBI Taxonomy" id="1453498"/>
    <lineage>
        <taxon>Bacteria</taxon>
        <taxon>Pseudomonadati</taxon>
        <taxon>Bacteroidota</taxon>
        <taxon>Flavobacteriia</taxon>
        <taxon>Flavobacteriales</taxon>
        <taxon>Flavobacteriaceae</taxon>
        <taxon>Flavobacterium</taxon>
    </lineage>
</organism>
<gene>
    <name evidence="1" type="ORF">LG45_14530</name>
</gene>
<proteinExistence type="predicted"/>
<dbReference type="RefSeq" id="WP_035128228.1">
    <property type="nucleotide sequence ID" value="NZ_JRHH01000005.1"/>
</dbReference>
<evidence type="ECO:0000313" key="1">
    <source>
        <dbReference type="EMBL" id="KGD67421.1"/>
    </source>
</evidence>
<dbReference type="Proteomes" id="UP000029554">
    <property type="component" value="Unassembled WGS sequence"/>
</dbReference>
<dbReference type="AlphaFoldDB" id="A0A095SRZ7"/>
<name>A0A095SRZ7_9FLAO</name>
<sequence length="128" mass="14118">MQVIKDNKSLAAAIAELENAKKCEGILLRKHFEFTVHSLNPINMVKEKFNETINSPDLKGKILGTAFSLASGYFTNSLLVGSSTNPLKRMLASFVQNKVSSLSSVNTEEVKEKSISFLSNSLQKLKIK</sequence>
<keyword evidence="2" id="KW-1185">Reference proteome</keyword>